<dbReference type="InterPro" id="IPR014710">
    <property type="entry name" value="RmlC-like_jellyroll"/>
</dbReference>
<dbReference type="Pfam" id="PF12833">
    <property type="entry name" value="HTH_18"/>
    <property type="match status" value="1"/>
</dbReference>
<organism evidence="5 6">
    <name type="scientific">Qingrenia yutianensis</name>
    <dbReference type="NCBI Taxonomy" id="2763676"/>
    <lineage>
        <taxon>Bacteria</taxon>
        <taxon>Bacillati</taxon>
        <taxon>Bacillota</taxon>
        <taxon>Clostridia</taxon>
        <taxon>Eubacteriales</taxon>
        <taxon>Oscillospiraceae</taxon>
        <taxon>Qingrenia</taxon>
    </lineage>
</organism>
<dbReference type="InterPro" id="IPR018062">
    <property type="entry name" value="HTH_AraC-typ_CS"/>
</dbReference>
<gene>
    <name evidence="5" type="ORF">H8706_03950</name>
</gene>
<dbReference type="PROSITE" id="PS01124">
    <property type="entry name" value="HTH_ARAC_FAMILY_2"/>
    <property type="match status" value="1"/>
</dbReference>
<dbReference type="PANTHER" id="PTHR43280:SF2">
    <property type="entry name" value="HTH-TYPE TRANSCRIPTIONAL REGULATOR EXSA"/>
    <property type="match status" value="1"/>
</dbReference>
<evidence type="ECO:0000256" key="2">
    <source>
        <dbReference type="ARBA" id="ARBA00023125"/>
    </source>
</evidence>
<keyword evidence="3" id="KW-0804">Transcription</keyword>
<evidence type="ECO:0000313" key="5">
    <source>
        <dbReference type="EMBL" id="MBC8596020.1"/>
    </source>
</evidence>
<dbReference type="RefSeq" id="WP_262431585.1">
    <property type="nucleotide sequence ID" value="NZ_JACRTE010000003.1"/>
</dbReference>
<dbReference type="InterPro" id="IPR011051">
    <property type="entry name" value="RmlC_Cupin_sf"/>
</dbReference>
<dbReference type="InterPro" id="IPR009057">
    <property type="entry name" value="Homeodomain-like_sf"/>
</dbReference>
<keyword evidence="6" id="KW-1185">Reference proteome</keyword>
<dbReference type="InterPro" id="IPR018060">
    <property type="entry name" value="HTH_AraC"/>
</dbReference>
<feature type="domain" description="HTH araC/xylS-type" evidence="4">
    <location>
        <begin position="186"/>
        <end position="284"/>
    </location>
</feature>
<dbReference type="EMBL" id="JACRTE010000003">
    <property type="protein sequence ID" value="MBC8596020.1"/>
    <property type="molecule type" value="Genomic_DNA"/>
</dbReference>
<comment type="caution">
    <text evidence="5">The sequence shown here is derived from an EMBL/GenBank/DDBJ whole genome shotgun (WGS) entry which is preliminary data.</text>
</comment>
<reference evidence="5" key="1">
    <citation type="submission" date="2020-08" db="EMBL/GenBank/DDBJ databases">
        <title>Genome public.</title>
        <authorList>
            <person name="Liu C."/>
            <person name="Sun Q."/>
        </authorList>
    </citation>
    <scope>NUCLEOTIDE SEQUENCE</scope>
    <source>
        <strain evidence="5">NSJ-50</strain>
    </source>
</reference>
<dbReference type="SUPFAM" id="SSF51182">
    <property type="entry name" value="RmlC-like cupins"/>
    <property type="match status" value="1"/>
</dbReference>
<dbReference type="PROSITE" id="PS00041">
    <property type="entry name" value="HTH_ARAC_FAMILY_1"/>
    <property type="match status" value="1"/>
</dbReference>
<evidence type="ECO:0000259" key="4">
    <source>
        <dbReference type="PROSITE" id="PS01124"/>
    </source>
</evidence>
<keyword evidence="1" id="KW-0805">Transcription regulation</keyword>
<dbReference type="SMART" id="SM00342">
    <property type="entry name" value="HTH_ARAC"/>
    <property type="match status" value="1"/>
</dbReference>
<evidence type="ECO:0000256" key="3">
    <source>
        <dbReference type="ARBA" id="ARBA00023163"/>
    </source>
</evidence>
<dbReference type="Gene3D" id="1.10.10.60">
    <property type="entry name" value="Homeodomain-like"/>
    <property type="match status" value="2"/>
</dbReference>
<dbReference type="Gene3D" id="2.60.120.10">
    <property type="entry name" value="Jelly Rolls"/>
    <property type="match status" value="1"/>
</dbReference>
<dbReference type="GO" id="GO:0003700">
    <property type="term" value="F:DNA-binding transcription factor activity"/>
    <property type="evidence" value="ECO:0007669"/>
    <property type="project" value="InterPro"/>
</dbReference>
<sequence length="286" mass="33164">MKLEDISPFVRYIRYLDVDKTTKFELFVAYDARMFYTLDGTGCIVVNGTEYIMNTSSVLIIAPGIPYQISSLEDGAAKYIAVNFDYTQDFSHLNLPVHLSRILSFKHSEILRKSDFEDVEEFNGILYIPNIKKIEKHLVKAEYEYSHKVICCRTQVNAYFSHCLANCVRSLTFNDFFSQNANYKTEKVLTYIHEHYNENLTNKKLGEIFSFHPNYLNHMIKTHTGSSLHQYILHIQIMNAARLLEEGQTSVAEAAEKTGFCDISTFSKHFKRIMGETPIRYKNKLV</sequence>
<dbReference type="AlphaFoldDB" id="A0A926FD04"/>
<dbReference type="GO" id="GO:0043565">
    <property type="term" value="F:sequence-specific DNA binding"/>
    <property type="evidence" value="ECO:0007669"/>
    <property type="project" value="InterPro"/>
</dbReference>
<evidence type="ECO:0000256" key="1">
    <source>
        <dbReference type="ARBA" id="ARBA00023015"/>
    </source>
</evidence>
<dbReference type="Proteomes" id="UP000647416">
    <property type="component" value="Unassembled WGS sequence"/>
</dbReference>
<keyword evidence="2" id="KW-0238">DNA-binding</keyword>
<name>A0A926FD04_9FIRM</name>
<proteinExistence type="predicted"/>
<accession>A0A926FD04</accession>
<dbReference type="SUPFAM" id="SSF46689">
    <property type="entry name" value="Homeodomain-like"/>
    <property type="match status" value="2"/>
</dbReference>
<dbReference type="PANTHER" id="PTHR43280">
    <property type="entry name" value="ARAC-FAMILY TRANSCRIPTIONAL REGULATOR"/>
    <property type="match status" value="1"/>
</dbReference>
<evidence type="ECO:0000313" key="6">
    <source>
        <dbReference type="Proteomes" id="UP000647416"/>
    </source>
</evidence>
<protein>
    <submittedName>
        <fullName evidence="5">Helix-turn-helix transcriptional regulator</fullName>
    </submittedName>
</protein>